<evidence type="ECO:0000256" key="2">
    <source>
        <dbReference type="ARBA" id="ARBA00022729"/>
    </source>
</evidence>
<evidence type="ECO:0000313" key="10">
    <source>
        <dbReference type="Proteomes" id="UP000642829"/>
    </source>
</evidence>
<dbReference type="InterPro" id="IPR001775">
    <property type="entry name" value="GspD/PilQ"/>
</dbReference>
<evidence type="ECO:0000256" key="5">
    <source>
        <dbReference type="RuleBase" id="RU004004"/>
    </source>
</evidence>
<evidence type="ECO:0000256" key="6">
    <source>
        <dbReference type="SAM" id="MobiDB-lite"/>
    </source>
</evidence>
<evidence type="ECO:0000313" key="9">
    <source>
        <dbReference type="EMBL" id="GHB97784.1"/>
    </source>
</evidence>
<evidence type="ECO:0000256" key="4">
    <source>
        <dbReference type="RuleBase" id="RU004003"/>
    </source>
</evidence>
<dbReference type="RefSeq" id="WP_189512962.1">
    <property type="nucleotide sequence ID" value="NZ_BMXG01000006.1"/>
</dbReference>
<feature type="region of interest" description="Disordered" evidence="6">
    <location>
        <begin position="342"/>
        <end position="379"/>
    </location>
</feature>
<dbReference type="PANTHER" id="PTHR30332:SF24">
    <property type="entry name" value="SECRETIN GSPD-RELATED"/>
    <property type="match status" value="1"/>
</dbReference>
<dbReference type="Gene3D" id="3.30.1370.120">
    <property type="match status" value="3"/>
</dbReference>
<dbReference type="Pfam" id="PF03958">
    <property type="entry name" value="Secretin_N"/>
    <property type="match status" value="2"/>
</dbReference>
<comment type="similarity">
    <text evidence="4">Belongs to the bacterial secretin family.</text>
</comment>
<evidence type="ECO:0000259" key="8">
    <source>
        <dbReference type="Pfam" id="PF03958"/>
    </source>
</evidence>
<reference evidence="9" key="1">
    <citation type="journal article" date="2014" name="Int. J. Syst. Evol. Microbiol.">
        <title>Complete genome sequence of Corynebacterium casei LMG S-19264T (=DSM 44701T), isolated from a smear-ripened cheese.</title>
        <authorList>
            <consortium name="US DOE Joint Genome Institute (JGI-PGF)"/>
            <person name="Walter F."/>
            <person name="Albersmeier A."/>
            <person name="Kalinowski J."/>
            <person name="Ruckert C."/>
        </authorList>
    </citation>
    <scope>NUCLEOTIDE SEQUENCE</scope>
    <source>
        <strain evidence="9">KCTC 12870</strain>
    </source>
</reference>
<dbReference type="Proteomes" id="UP000642829">
    <property type="component" value="Unassembled WGS sequence"/>
</dbReference>
<gene>
    <name evidence="9" type="primary">gspD</name>
    <name evidence="9" type="ORF">GCM10007047_12090</name>
</gene>
<feature type="compositionally biased region" description="Low complexity" evidence="6">
    <location>
        <begin position="46"/>
        <end position="60"/>
    </location>
</feature>
<comment type="caution">
    <text evidence="9">The sequence shown here is derived from an EMBL/GenBank/DDBJ whole genome shotgun (WGS) entry which is preliminary data.</text>
</comment>
<dbReference type="GO" id="GO:0009306">
    <property type="term" value="P:protein secretion"/>
    <property type="evidence" value="ECO:0007669"/>
    <property type="project" value="InterPro"/>
</dbReference>
<dbReference type="InterPro" id="IPR038591">
    <property type="entry name" value="NolW-like_sf"/>
</dbReference>
<reference evidence="9" key="2">
    <citation type="submission" date="2020-09" db="EMBL/GenBank/DDBJ databases">
        <authorList>
            <person name="Sun Q."/>
            <person name="Kim S."/>
        </authorList>
    </citation>
    <scope>NUCLEOTIDE SEQUENCE</scope>
    <source>
        <strain evidence="9">KCTC 12870</strain>
    </source>
</reference>
<dbReference type="EMBL" id="BMXG01000006">
    <property type="protein sequence ID" value="GHB97784.1"/>
    <property type="molecule type" value="Genomic_DNA"/>
</dbReference>
<dbReference type="AlphaFoldDB" id="A0A8J3DIR9"/>
<dbReference type="InterPro" id="IPR004846">
    <property type="entry name" value="T2SS/T3SS_dom"/>
</dbReference>
<proteinExistence type="inferred from homology"/>
<comment type="subcellular location">
    <subcellularLocation>
        <location evidence="5">Cell outer membrane</location>
    </subcellularLocation>
    <subcellularLocation>
        <location evidence="1">Membrane</location>
    </subcellularLocation>
</comment>
<keyword evidence="2" id="KW-0732">Signal</keyword>
<dbReference type="GO" id="GO:0009279">
    <property type="term" value="C:cell outer membrane"/>
    <property type="evidence" value="ECO:0007669"/>
    <property type="project" value="UniProtKB-SubCell"/>
</dbReference>
<accession>A0A8J3DIR9</accession>
<sequence>MSISVKSAPPFTRIWHWIAALFILGVIQLSAQEEPQFPEPLPPAEPNTAAPGGRGAPSARATRAAALREKEIELLMVDQDLNAVLIQLEKLTGRPIIRSQSLPAVKINFDGLGPMSYDEAILAIESLLALNGVIITDLGDNFLKAVPAAGATGANAQVPLFLNEPALSLPPSQVYYTKFFKFLYLDAEKEGAVVVQSLGSGGNPPVVFPKNNALLVTDMLVNLQRMEEVLKTADKADYDSEHIYFFTLKHIKSSDLAQRLTKLTTGNSGIARYFNNNTTFEADERTNQLIVITHPSNKTILDNLIEELDKDVEPITSSEVFYIKHAQATEIDSLLEEVITGQQNARSKSESAKKTSSPESNTAPGAGGRDALAADAAPMPSPTEGIVNSVVDLGRNLQFSDFVTIVADERSNAIVAYGTKTDLIQIKRLIDQIDVLLAQVFIEVLIAEVTLTDEAVSGFSEFGISGNELEVTDIGTFPGTDIPLPAVTQYGIQATGKAQAGSSLITDSPFEFSLSLRPDEFSVILRTASENQNVRILSVPNIVTTHNQEANVNVSQSRPIITSSVSNLNNNIDGTTSNDVQYRDIGIQLKVKPLIGSNGIIQMEIEQIVENVISNTEINGTQQPIIGKREATSFVSVANGDIIVLAGLQETSFSTGAGKLWLLGDIPILGDFLNPSSELNERRELMIFIRPTVYFGPEDATKHAKEIIDKLDNGNDIKSFMEHQDMTEVTRDHREKALEESKEFEDETGWEHPFDVNAPNKSTNRSPYRGN</sequence>
<keyword evidence="10" id="KW-1185">Reference proteome</keyword>
<feature type="domain" description="NolW-like" evidence="8">
    <location>
        <begin position="246"/>
        <end position="311"/>
    </location>
</feature>
<feature type="compositionally biased region" description="Polar residues" evidence="6">
    <location>
        <begin position="759"/>
        <end position="771"/>
    </location>
</feature>
<feature type="compositionally biased region" description="Low complexity" evidence="6">
    <location>
        <begin position="369"/>
        <end position="378"/>
    </location>
</feature>
<evidence type="ECO:0000256" key="3">
    <source>
        <dbReference type="ARBA" id="ARBA00023136"/>
    </source>
</evidence>
<feature type="region of interest" description="Disordered" evidence="6">
    <location>
        <begin position="36"/>
        <end position="60"/>
    </location>
</feature>
<name>A0A8J3DIR9_9BACT</name>
<keyword evidence="3" id="KW-0472">Membrane</keyword>
<feature type="domain" description="NolW-like" evidence="8">
    <location>
        <begin position="318"/>
        <end position="436"/>
    </location>
</feature>
<dbReference type="Pfam" id="PF00263">
    <property type="entry name" value="Secretin"/>
    <property type="match status" value="1"/>
</dbReference>
<evidence type="ECO:0000259" key="7">
    <source>
        <dbReference type="Pfam" id="PF00263"/>
    </source>
</evidence>
<dbReference type="PRINTS" id="PR00811">
    <property type="entry name" value="BCTERIALGSPD"/>
</dbReference>
<dbReference type="PANTHER" id="PTHR30332">
    <property type="entry name" value="PROBABLE GENERAL SECRETION PATHWAY PROTEIN D"/>
    <property type="match status" value="1"/>
</dbReference>
<dbReference type="InterPro" id="IPR005644">
    <property type="entry name" value="NolW-like"/>
</dbReference>
<keyword evidence="5" id="KW-0813">Transport</keyword>
<dbReference type="InterPro" id="IPR050810">
    <property type="entry name" value="Bact_Secretion_Sys_Channel"/>
</dbReference>
<feature type="domain" description="Type II/III secretion system secretin-like" evidence="7">
    <location>
        <begin position="529"/>
        <end position="693"/>
    </location>
</feature>
<protein>
    <submittedName>
        <fullName evidence="9">Type II secretion system protein GspD</fullName>
    </submittedName>
</protein>
<dbReference type="GO" id="GO:0015627">
    <property type="term" value="C:type II protein secretion system complex"/>
    <property type="evidence" value="ECO:0007669"/>
    <property type="project" value="TreeGrafter"/>
</dbReference>
<organism evidence="9 10">
    <name type="scientific">Cerasicoccus arenae</name>
    <dbReference type="NCBI Taxonomy" id="424488"/>
    <lineage>
        <taxon>Bacteria</taxon>
        <taxon>Pseudomonadati</taxon>
        <taxon>Verrucomicrobiota</taxon>
        <taxon>Opitutia</taxon>
        <taxon>Puniceicoccales</taxon>
        <taxon>Cerasicoccaceae</taxon>
        <taxon>Cerasicoccus</taxon>
    </lineage>
</organism>
<feature type="region of interest" description="Disordered" evidence="6">
    <location>
        <begin position="737"/>
        <end position="771"/>
    </location>
</feature>
<evidence type="ECO:0000256" key="1">
    <source>
        <dbReference type="ARBA" id="ARBA00004370"/>
    </source>
</evidence>